<sequence length="74" mass="8900">VSAKKKKNEKSKVPEKKKQKSKSFQLSEYEKMVQKNRDEQITFLKSLKIFEAKEDFKNTIKTLKSQKSRKRTEY</sequence>
<dbReference type="AlphaFoldDB" id="A0AAV2C2H2"/>
<gene>
    <name evidence="2" type="ORF">LARSCL_LOCUS22804</name>
</gene>
<dbReference type="EMBL" id="CAXIEN010000999">
    <property type="protein sequence ID" value="CAL1301955.1"/>
    <property type="molecule type" value="Genomic_DNA"/>
</dbReference>
<feature type="region of interest" description="Disordered" evidence="1">
    <location>
        <begin position="1"/>
        <end position="25"/>
    </location>
</feature>
<evidence type="ECO:0000256" key="1">
    <source>
        <dbReference type="SAM" id="MobiDB-lite"/>
    </source>
</evidence>
<dbReference type="Proteomes" id="UP001497382">
    <property type="component" value="Unassembled WGS sequence"/>
</dbReference>
<evidence type="ECO:0000313" key="2">
    <source>
        <dbReference type="EMBL" id="CAL1301955.1"/>
    </source>
</evidence>
<accession>A0AAV2C2H2</accession>
<reference evidence="2 3" key="1">
    <citation type="submission" date="2024-04" db="EMBL/GenBank/DDBJ databases">
        <authorList>
            <person name="Rising A."/>
            <person name="Reimegard J."/>
            <person name="Sonavane S."/>
            <person name="Akerstrom W."/>
            <person name="Nylinder S."/>
            <person name="Hedman E."/>
            <person name="Kallberg Y."/>
        </authorList>
    </citation>
    <scope>NUCLEOTIDE SEQUENCE [LARGE SCALE GENOMIC DNA]</scope>
</reference>
<proteinExistence type="predicted"/>
<evidence type="ECO:0000313" key="3">
    <source>
        <dbReference type="Proteomes" id="UP001497382"/>
    </source>
</evidence>
<organism evidence="2 3">
    <name type="scientific">Larinioides sclopetarius</name>
    <dbReference type="NCBI Taxonomy" id="280406"/>
    <lineage>
        <taxon>Eukaryota</taxon>
        <taxon>Metazoa</taxon>
        <taxon>Ecdysozoa</taxon>
        <taxon>Arthropoda</taxon>
        <taxon>Chelicerata</taxon>
        <taxon>Arachnida</taxon>
        <taxon>Araneae</taxon>
        <taxon>Araneomorphae</taxon>
        <taxon>Entelegynae</taxon>
        <taxon>Araneoidea</taxon>
        <taxon>Araneidae</taxon>
        <taxon>Larinioides</taxon>
    </lineage>
</organism>
<comment type="caution">
    <text evidence="2">The sequence shown here is derived from an EMBL/GenBank/DDBJ whole genome shotgun (WGS) entry which is preliminary data.</text>
</comment>
<feature type="non-terminal residue" evidence="2">
    <location>
        <position position="1"/>
    </location>
</feature>
<protein>
    <submittedName>
        <fullName evidence="2">Uncharacterized protein</fullName>
    </submittedName>
</protein>
<keyword evidence="3" id="KW-1185">Reference proteome</keyword>
<name>A0AAV2C2H2_9ARAC</name>